<dbReference type="Gene3D" id="3.30.420.10">
    <property type="entry name" value="Ribonuclease H-like superfamily/Ribonuclease H"/>
    <property type="match status" value="1"/>
</dbReference>
<feature type="non-terminal residue" evidence="2">
    <location>
        <position position="125"/>
    </location>
</feature>
<name>A0ABQ7HV34_9MICR</name>
<gene>
    <name evidence="2" type="primary">TCB2</name>
    <name evidence="2" type="ORF">TCON_2764</name>
</gene>
<protein>
    <submittedName>
        <fullName evidence="2">Transposable element Tcb2 transposase</fullName>
    </submittedName>
</protein>
<evidence type="ECO:0000313" key="3">
    <source>
        <dbReference type="Proteomes" id="UP001516464"/>
    </source>
</evidence>
<organism evidence="2 3">
    <name type="scientific">Astathelohania contejeani</name>
    <dbReference type="NCBI Taxonomy" id="164912"/>
    <lineage>
        <taxon>Eukaryota</taxon>
        <taxon>Fungi</taxon>
        <taxon>Fungi incertae sedis</taxon>
        <taxon>Microsporidia</taxon>
        <taxon>Astathelohaniidae</taxon>
        <taxon>Astathelohania</taxon>
    </lineage>
</organism>
<dbReference type="InterPro" id="IPR038717">
    <property type="entry name" value="Tc1-like_DDE_dom"/>
</dbReference>
<evidence type="ECO:0000313" key="2">
    <source>
        <dbReference type="EMBL" id="KAF7672857.1"/>
    </source>
</evidence>
<evidence type="ECO:0000259" key="1">
    <source>
        <dbReference type="Pfam" id="PF13358"/>
    </source>
</evidence>
<reference evidence="2 3" key="1">
    <citation type="submission" date="2019-01" db="EMBL/GenBank/DDBJ databases">
        <title>Genomes sequencing and comparative genomics of infectious freshwater microsporidia, Cucumispora dikerogammari and Thelohania contejeani.</title>
        <authorList>
            <person name="Cormier A."/>
            <person name="Giraud I."/>
            <person name="Wattier R."/>
            <person name="Teixeira M."/>
            <person name="Grandjean F."/>
            <person name="Rigaud T."/>
            <person name="Cordaux R."/>
        </authorList>
    </citation>
    <scope>NUCLEOTIDE SEQUENCE [LARGE SCALE GENOMIC DNA]</scope>
    <source>
        <strain evidence="2">T1</strain>
        <tissue evidence="2">Spores</tissue>
    </source>
</reference>
<dbReference type="Pfam" id="PF13358">
    <property type="entry name" value="DDE_3"/>
    <property type="match status" value="1"/>
</dbReference>
<comment type="caution">
    <text evidence="2">The sequence shown here is derived from an EMBL/GenBank/DDBJ whole genome shotgun (WGS) entry which is preliminary data.</text>
</comment>
<sequence length="125" mass="14592">MFWCCFSKYGVGKLKVIDGIMDKHGYVDILRSNLEASAEKFGLVDYKFQQDNDPKHTSGYAREYMLRNNIDVLVWPSQSPDLNPIENLWAYIKQKLRGKSFSKKTDLIAHVVEIWENIPVEFCEK</sequence>
<proteinExistence type="predicted"/>
<dbReference type="EMBL" id="SBIQ01000714">
    <property type="protein sequence ID" value="KAF7672857.1"/>
    <property type="molecule type" value="Genomic_DNA"/>
</dbReference>
<dbReference type="Proteomes" id="UP001516464">
    <property type="component" value="Unassembled WGS sequence"/>
</dbReference>
<accession>A0ABQ7HV34</accession>
<dbReference type="InterPro" id="IPR036397">
    <property type="entry name" value="RNaseH_sf"/>
</dbReference>
<keyword evidence="3" id="KW-1185">Reference proteome</keyword>
<feature type="domain" description="Tc1-like transposase DDE" evidence="1">
    <location>
        <begin position="51"/>
        <end position="107"/>
    </location>
</feature>